<keyword evidence="3" id="KW-0713">Self-incompatibility</keyword>
<evidence type="ECO:0000256" key="2">
    <source>
        <dbReference type="ARBA" id="ARBA00005581"/>
    </source>
</evidence>
<evidence type="ECO:0000256" key="3">
    <source>
        <dbReference type="ARBA" id="ARBA00022471"/>
    </source>
</evidence>
<keyword evidence="4" id="KW-0964">Secreted</keyword>
<comment type="similarity">
    <text evidence="2">Belongs to the plant self-incompatibility (S1) protein family.</text>
</comment>
<accession>A0AAV6L8A9</accession>
<protein>
    <recommendedName>
        <fullName evidence="9">S-protein homolog</fullName>
    </recommendedName>
</protein>
<dbReference type="GO" id="GO:0060320">
    <property type="term" value="P:rejection of self pollen"/>
    <property type="evidence" value="ECO:0007669"/>
    <property type="project" value="UniProtKB-KW"/>
</dbReference>
<name>A0AAV6L8A9_9ERIC</name>
<dbReference type="AlphaFoldDB" id="A0AAV6L8A9"/>
<comment type="caution">
    <text evidence="7">The sequence shown here is derived from an EMBL/GenBank/DDBJ whole genome shotgun (WGS) entry which is preliminary data.</text>
</comment>
<evidence type="ECO:0000256" key="4">
    <source>
        <dbReference type="ARBA" id="ARBA00022525"/>
    </source>
</evidence>
<dbReference type="GO" id="GO:0005576">
    <property type="term" value="C:extracellular region"/>
    <property type="evidence" value="ECO:0007669"/>
    <property type="project" value="UniProtKB-SubCell"/>
</dbReference>
<evidence type="ECO:0000256" key="5">
    <source>
        <dbReference type="ARBA" id="ARBA00022729"/>
    </source>
</evidence>
<proteinExistence type="inferred from homology"/>
<evidence type="ECO:0000256" key="6">
    <source>
        <dbReference type="SAM" id="SignalP"/>
    </source>
</evidence>
<sequence length="169" mass="19454">MKYFFLLPLAIVAFHFLCMQTLCHEEQDLIILLPRCTISIYFVGSSGPLNFTCESQYDGTGPRTLYNRQEFHWEFNPYFTKEVPNYLCHFNTRTRKKSFVVYNLQFDRLCTRGDNHICFWLVGDNGFALGNDGVSFLLYKTGCSRPDEGIVSWDGGSCAVQWGVAAVVW</sequence>
<evidence type="ECO:0008006" key="9">
    <source>
        <dbReference type="Google" id="ProtNLM"/>
    </source>
</evidence>
<organism evidence="7 8">
    <name type="scientific">Rhododendron griersonianum</name>
    <dbReference type="NCBI Taxonomy" id="479676"/>
    <lineage>
        <taxon>Eukaryota</taxon>
        <taxon>Viridiplantae</taxon>
        <taxon>Streptophyta</taxon>
        <taxon>Embryophyta</taxon>
        <taxon>Tracheophyta</taxon>
        <taxon>Spermatophyta</taxon>
        <taxon>Magnoliopsida</taxon>
        <taxon>eudicotyledons</taxon>
        <taxon>Gunneridae</taxon>
        <taxon>Pentapetalae</taxon>
        <taxon>asterids</taxon>
        <taxon>Ericales</taxon>
        <taxon>Ericaceae</taxon>
        <taxon>Ericoideae</taxon>
        <taxon>Rhodoreae</taxon>
        <taxon>Rhododendron</taxon>
    </lineage>
</organism>
<dbReference type="Pfam" id="PF05938">
    <property type="entry name" value="Self-incomp_S1"/>
    <property type="match status" value="1"/>
</dbReference>
<keyword evidence="8" id="KW-1185">Reference proteome</keyword>
<dbReference type="EMBL" id="JACTNZ010000002">
    <property type="protein sequence ID" value="KAG5560486.1"/>
    <property type="molecule type" value="Genomic_DNA"/>
</dbReference>
<evidence type="ECO:0000313" key="8">
    <source>
        <dbReference type="Proteomes" id="UP000823749"/>
    </source>
</evidence>
<feature type="signal peptide" evidence="6">
    <location>
        <begin position="1"/>
        <end position="23"/>
    </location>
</feature>
<dbReference type="Proteomes" id="UP000823749">
    <property type="component" value="Chromosome 2"/>
</dbReference>
<comment type="subcellular location">
    <subcellularLocation>
        <location evidence="1">Secreted</location>
    </subcellularLocation>
</comment>
<feature type="chain" id="PRO_5043585669" description="S-protein homolog" evidence="6">
    <location>
        <begin position="24"/>
        <end position="169"/>
    </location>
</feature>
<evidence type="ECO:0000313" key="7">
    <source>
        <dbReference type="EMBL" id="KAG5560486.1"/>
    </source>
</evidence>
<dbReference type="InterPro" id="IPR010264">
    <property type="entry name" value="Self-incomp_S1"/>
</dbReference>
<reference evidence="7" key="1">
    <citation type="submission" date="2020-08" db="EMBL/GenBank/DDBJ databases">
        <title>Plant Genome Project.</title>
        <authorList>
            <person name="Zhang R.-G."/>
        </authorList>
    </citation>
    <scope>NUCLEOTIDE SEQUENCE</scope>
    <source>
        <strain evidence="7">WSP0</strain>
        <tissue evidence="7">Leaf</tissue>
    </source>
</reference>
<keyword evidence="5 6" id="KW-0732">Signal</keyword>
<gene>
    <name evidence="7" type="ORF">RHGRI_003713</name>
</gene>
<evidence type="ECO:0000256" key="1">
    <source>
        <dbReference type="ARBA" id="ARBA00004613"/>
    </source>
</evidence>